<dbReference type="GO" id="GO:0016020">
    <property type="term" value="C:membrane"/>
    <property type="evidence" value="ECO:0007669"/>
    <property type="project" value="UniProtKB-SubCell"/>
</dbReference>
<feature type="transmembrane region" description="Helical" evidence="5">
    <location>
        <begin position="308"/>
        <end position="327"/>
    </location>
</feature>
<feature type="transmembrane region" description="Helical" evidence="5">
    <location>
        <begin position="458"/>
        <end position="480"/>
    </location>
</feature>
<comment type="subcellular location">
    <subcellularLocation>
        <location evidence="1">Membrane</location>
        <topology evidence="1">Multi-pass membrane protein</topology>
    </subcellularLocation>
</comment>
<dbReference type="InterPro" id="IPR010096">
    <property type="entry name" value="NADH-Q_OxRdtase_suN/2"/>
</dbReference>
<dbReference type="InterPro" id="IPR001750">
    <property type="entry name" value="ND/Mrp_TM"/>
</dbReference>
<feature type="transmembrane region" description="Helical" evidence="5">
    <location>
        <begin position="113"/>
        <end position="130"/>
    </location>
</feature>
<feature type="domain" description="NADH:quinone oxidoreductase/Mrp antiporter transmembrane" evidence="6">
    <location>
        <begin position="132"/>
        <end position="425"/>
    </location>
</feature>
<evidence type="ECO:0000256" key="2">
    <source>
        <dbReference type="ARBA" id="ARBA00022692"/>
    </source>
</evidence>
<protein>
    <recommendedName>
        <fullName evidence="6">NADH:quinone oxidoreductase/Mrp antiporter transmembrane domain-containing protein</fullName>
    </recommendedName>
</protein>
<evidence type="ECO:0000313" key="7">
    <source>
        <dbReference type="EMBL" id="SUZ86360.1"/>
    </source>
</evidence>
<reference evidence="7" key="1">
    <citation type="submission" date="2018-05" db="EMBL/GenBank/DDBJ databases">
        <authorList>
            <person name="Lanie J.A."/>
            <person name="Ng W.-L."/>
            <person name="Kazmierczak K.M."/>
            <person name="Andrzejewski T.M."/>
            <person name="Davidsen T.M."/>
            <person name="Wayne K.J."/>
            <person name="Tettelin H."/>
            <person name="Glass J.I."/>
            <person name="Rusch D."/>
            <person name="Podicherti R."/>
            <person name="Tsui H.-C.T."/>
            <person name="Winkler M.E."/>
        </authorList>
    </citation>
    <scope>NUCLEOTIDE SEQUENCE</scope>
</reference>
<dbReference type="AlphaFoldDB" id="A0A381R4B4"/>
<dbReference type="EMBL" id="UINC01001678">
    <property type="protein sequence ID" value="SUZ86360.1"/>
    <property type="molecule type" value="Genomic_DNA"/>
</dbReference>
<feature type="transmembrane region" description="Helical" evidence="5">
    <location>
        <begin position="212"/>
        <end position="237"/>
    </location>
</feature>
<gene>
    <name evidence="7" type="ORF">METZ01_LOCUS39214</name>
</gene>
<keyword evidence="2 5" id="KW-0812">Transmembrane</keyword>
<name>A0A381R4B4_9ZZZZ</name>
<dbReference type="GO" id="GO:0042773">
    <property type="term" value="P:ATP synthesis coupled electron transport"/>
    <property type="evidence" value="ECO:0007669"/>
    <property type="project" value="InterPro"/>
</dbReference>
<keyword evidence="4 5" id="KW-0472">Membrane</keyword>
<feature type="transmembrane region" description="Helical" evidence="5">
    <location>
        <begin position="377"/>
        <end position="395"/>
    </location>
</feature>
<feature type="transmembrane region" description="Helical" evidence="5">
    <location>
        <begin position="12"/>
        <end position="33"/>
    </location>
</feature>
<dbReference type="HAMAP" id="MF_00445">
    <property type="entry name" value="NDH1_NuoN_1"/>
    <property type="match status" value="1"/>
</dbReference>
<proteinExistence type="inferred from homology"/>
<feature type="transmembrane region" description="Helical" evidence="5">
    <location>
        <begin position="415"/>
        <end position="437"/>
    </location>
</feature>
<feature type="transmembrane region" description="Helical" evidence="5">
    <location>
        <begin position="84"/>
        <end position="101"/>
    </location>
</feature>
<sequence>MASVTTPEVLWWALAPVLLLAAGGLLLLTVASLVRRLPGYLPQAWTVAVGLAVLATTPPSWVAVRDGGPRSLLSGTVAVDGSTVLVTAALALAVLATALLARPYLEREDLPGVELYVLLMLSAAGGVVMVSADDLIVLFLGLEILSIAVYVLAALHLRRFESQEASLKYFVLGAFASAFLLYGMALVYGATGSTRLARISGYLAGTVLLDDGMLLAGIALLLVGLAFKVAAVPFHAWTPDVYQGAPSPVVAWMAAGVKAAGFTAMVRVLVVTLGTHASDWRPAVAVLAGASVVVGAWVAVLQTDVKRMLAYSSIAHTGFLLLGVQAASPRGTAAVYAYLVIYTLLATGSFAVVTTVGGAGDGGHGLEAYRGLARRQPVLAGAFTVLLLGQAGVPFTGGFVAKLGVLAAAVDGRSYWVAMVAMVAAAVAAFVYLRILVAMYLQDPKTDEVPPHVVPPGARVVVGVACAGVLFIGLLPAPLLDLARQAVPVLVGG</sequence>
<evidence type="ECO:0000259" key="6">
    <source>
        <dbReference type="Pfam" id="PF00361"/>
    </source>
</evidence>
<feature type="transmembrane region" description="Helical" evidence="5">
    <location>
        <begin position="333"/>
        <end position="356"/>
    </location>
</feature>
<evidence type="ECO:0000256" key="3">
    <source>
        <dbReference type="ARBA" id="ARBA00022989"/>
    </source>
</evidence>
<dbReference type="PANTHER" id="PTHR22773">
    <property type="entry name" value="NADH DEHYDROGENASE"/>
    <property type="match status" value="1"/>
</dbReference>
<accession>A0A381R4B4</accession>
<organism evidence="7">
    <name type="scientific">marine metagenome</name>
    <dbReference type="NCBI Taxonomy" id="408172"/>
    <lineage>
        <taxon>unclassified sequences</taxon>
        <taxon>metagenomes</taxon>
        <taxon>ecological metagenomes</taxon>
    </lineage>
</organism>
<feature type="transmembrane region" description="Helical" evidence="5">
    <location>
        <begin position="136"/>
        <end position="157"/>
    </location>
</feature>
<evidence type="ECO:0000256" key="4">
    <source>
        <dbReference type="ARBA" id="ARBA00023136"/>
    </source>
</evidence>
<keyword evidence="3 5" id="KW-1133">Transmembrane helix</keyword>
<dbReference type="NCBIfam" id="TIGR01770">
    <property type="entry name" value="NDH_I_N"/>
    <property type="match status" value="1"/>
</dbReference>
<feature type="transmembrane region" description="Helical" evidence="5">
    <location>
        <begin position="169"/>
        <end position="192"/>
    </location>
</feature>
<evidence type="ECO:0000256" key="5">
    <source>
        <dbReference type="SAM" id="Phobius"/>
    </source>
</evidence>
<dbReference type="Pfam" id="PF00361">
    <property type="entry name" value="Proton_antipo_M"/>
    <property type="match status" value="1"/>
</dbReference>
<dbReference type="GO" id="GO:0008137">
    <property type="term" value="F:NADH dehydrogenase (ubiquinone) activity"/>
    <property type="evidence" value="ECO:0007669"/>
    <property type="project" value="InterPro"/>
</dbReference>
<evidence type="ECO:0000256" key="1">
    <source>
        <dbReference type="ARBA" id="ARBA00004141"/>
    </source>
</evidence>
<feature type="transmembrane region" description="Helical" evidence="5">
    <location>
        <begin position="45"/>
        <end position="64"/>
    </location>
</feature>
<feature type="transmembrane region" description="Helical" evidence="5">
    <location>
        <begin position="282"/>
        <end position="301"/>
    </location>
</feature>
<feature type="transmembrane region" description="Helical" evidence="5">
    <location>
        <begin position="249"/>
        <end position="270"/>
    </location>
</feature>